<dbReference type="PANTHER" id="PTHR30273:SF2">
    <property type="entry name" value="PROTEIN FECR"/>
    <property type="match status" value="1"/>
</dbReference>
<dbReference type="PIRSF" id="PIRSF018266">
    <property type="entry name" value="FecR"/>
    <property type="match status" value="1"/>
</dbReference>
<evidence type="ECO:0000313" key="6">
    <source>
        <dbReference type="Proteomes" id="UP000196036"/>
    </source>
</evidence>
<dbReference type="RefSeq" id="WP_087318420.1">
    <property type="nucleotide sequence ID" value="NZ_JAIWXB010000015.1"/>
</dbReference>
<organism evidence="5 6">
    <name type="scientific">Bacteroides xylanisolvens</name>
    <dbReference type="NCBI Taxonomy" id="371601"/>
    <lineage>
        <taxon>Bacteria</taxon>
        <taxon>Pseudomonadati</taxon>
        <taxon>Bacteroidota</taxon>
        <taxon>Bacteroidia</taxon>
        <taxon>Bacteroidales</taxon>
        <taxon>Bacteroidaceae</taxon>
        <taxon>Bacteroides</taxon>
    </lineage>
</organism>
<reference evidence="6" key="1">
    <citation type="submission" date="2017-04" db="EMBL/GenBank/DDBJ databases">
        <title>Function of individual gut microbiota members based on whole genome sequencing of pure cultures obtained from chicken caecum.</title>
        <authorList>
            <person name="Medvecky M."/>
            <person name="Cejkova D."/>
            <person name="Polansky O."/>
            <person name="Karasova D."/>
            <person name="Kubasova T."/>
            <person name="Cizek A."/>
            <person name="Rychlik I."/>
        </authorList>
    </citation>
    <scope>NUCLEOTIDE SEQUENCE [LARGE SCALE GENOMIC DNA]</scope>
    <source>
        <strain evidence="6">An109</strain>
    </source>
</reference>
<evidence type="ECO:0000259" key="3">
    <source>
        <dbReference type="Pfam" id="PF16344"/>
    </source>
</evidence>
<reference evidence="4" key="3">
    <citation type="submission" date="2023-08" db="EMBL/GenBank/DDBJ databases">
        <title>Mucin Metabolism Genes Underlie the Key Renovations of Bacteroides xylanisolvens Genomes in Captive Great Apes.</title>
        <authorList>
            <person name="Nishida A.H."/>
        </authorList>
    </citation>
    <scope>NUCLEOTIDE SEQUENCE</scope>
    <source>
        <strain evidence="4">P13.H9</strain>
    </source>
</reference>
<sequence>MDKKTNISLLECFMRGETSPDEEQILFDWLHSPEAKEQLSIYYQKTWQNSDNELVAEVQGRMFERVKSQMRNATLELNRRKQKRIMQVKRLFQYAAIILLIIGAGIGGHLYTVSLTVPSTTGKNYLVQTGKGQRANITLPDGTVVWLNSYTQLHYNANYGTTQRIVSLTGEAYFEVAKDKEKPFIVETEGMNVEALGTTFNVKAYQEDSRIVATLFSGSVRVSSDKDNILLSPDENATFERSSGKLVMHKLDNSSYAKMWRNNDLVFNGETLEEIAVLLNRMYNVQIVFKSEYIKKHRFSGVICNNSLDNVIELISLTSPITYETRGDTIILDNR</sequence>
<protein>
    <submittedName>
        <fullName evidence="5">Anti-sigma factor</fullName>
    </submittedName>
    <submittedName>
        <fullName evidence="4">FecR family protein</fullName>
    </submittedName>
</protein>
<dbReference type="Pfam" id="PF16344">
    <property type="entry name" value="FecR_C"/>
    <property type="match status" value="1"/>
</dbReference>
<feature type="domain" description="FecR protein" evidence="2">
    <location>
        <begin position="127"/>
        <end position="221"/>
    </location>
</feature>
<proteinExistence type="predicted"/>
<feature type="transmembrane region" description="Helical" evidence="1">
    <location>
        <begin position="91"/>
        <end position="111"/>
    </location>
</feature>
<dbReference type="Gene3D" id="3.55.50.30">
    <property type="match status" value="1"/>
</dbReference>
<dbReference type="InterPro" id="IPR012373">
    <property type="entry name" value="Ferrdict_sens_TM"/>
</dbReference>
<dbReference type="Proteomes" id="UP001198461">
    <property type="component" value="Unassembled WGS sequence"/>
</dbReference>
<reference evidence="5" key="2">
    <citation type="journal article" date="2018" name="BMC Genomics">
        <title>Whole genome sequencing and function prediction of 133 gut anaerobes isolated from chicken caecum in pure cultures.</title>
        <authorList>
            <person name="Medvecky M."/>
            <person name="Cejkova D."/>
            <person name="Polansky O."/>
            <person name="Karasova D."/>
            <person name="Kubasova T."/>
            <person name="Cizek A."/>
            <person name="Rychlik I."/>
        </authorList>
    </citation>
    <scope>NUCLEOTIDE SEQUENCE</scope>
    <source>
        <strain evidence="5">An109</strain>
    </source>
</reference>
<dbReference type="InterPro" id="IPR006860">
    <property type="entry name" value="FecR"/>
</dbReference>
<keyword evidence="1" id="KW-0812">Transmembrane</keyword>
<dbReference type="Gene3D" id="2.60.120.1440">
    <property type="match status" value="1"/>
</dbReference>
<dbReference type="InterPro" id="IPR032508">
    <property type="entry name" value="FecR_C"/>
</dbReference>
<keyword evidence="1" id="KW-0472">Membrane</keyword>
<dbReference type="AlphaFoldDB" id="A0A1Y4V9W3"/>
<evidence type="ECO:0000313" key="4">
    <source>
        <dbReference type="EMBL" id="MCA4703730.1"/>
    </source>
</evidence>
<comment type="caution">
    <text evidence="5">The sequence shown here is derived from an EMBL/GenBank/DDBJ whole genome shotgun (WGS) entry which is preliminary data.</text>
</comment>
<evidence type="ECO:0000313" key="5">
    <source>
        <dbReference type="EMBL" id="OUQ66869.1"/>
    </source>
</evidence>
<accession>A0A1Y4V9W3</accession>
<gene>
    <name evidence="5" type="ORF">B5E52_13435</name>
    <name evidence="4" type="ORF">LD004_08885</name>
</gene>
<dbReference type="FunFam" id="2.60.120.1440:FF:000001">
    <property type="entry name" value="Putative anti-sigma factor"/>
    <property type="match status" value="1"/>
</dbReference>
<dbReference type="EMBL" id="JAIWYE010000017">
    <property type="protein sequence ID" value="MCA4703730.1"/>
    <property type="molecule type" value="Genomic_DNA"/>
</dbReference>
<dbReference type="Proteomes" id="UP000196036">
    <property type="component" value="Unassembled WGS sequence"/>
</dbReference>
<dbReference type="EMBL" id="NFLW01000025">
    <property type="protein sequence ID" value="OUQ66869.1"/>
    <property type="molecule type" value="Genomic_DNA"/>
</dbReference>
<feature type="domain" description="Protein FecR C-terminal" evidence="3">
    <location>
        <begin position="265"/>
        <end position="332"/>
    </location>
</feature>
<dbReference type="PANTHER" id="PTHR30273">
    <property type="entry name" value="PERIPLASMIC SIGNAL SENSOR AND SIGMA FACTOR ACTIVATOR FECR-RELATED"/>
    <property type="match status" value="1"/>
</dbReference>
<evidence type="ECO:0000259" key="2">
    <source>
        <dbReference type="Pfam" id="PF04773"/>
    </source>
</evidence>
<dbReference type="GO" id="GO:0016989">
    <property type="term" value="F:sigma factor antagonist activity"/>
    <property type="evidence" value="ECO:0007669"/>
    <property type="project" value="TreeGrafter"/>
</dbReference>
<evidence type="ECO:0000256" key="1">
    <source>
        <dbReference type="SAM" id="Phobius"/>
    </source>
</evidence>
<name>A0A1Y4V9W3_9BACE</name>
<keyword evidence="1" id="KW-1133">Transmembrane helix</keyword>
<dbReference type="Pfam" id="PF04773">
    <property type="entry name" value="FecR"/>
    <property type="match status" value="1"/>
</dbReference>